<feature type="compositionally biased region" description="Low complexity" evidence="1">
    <location>
        <begin position="39"/>
        <end position="51"/>
    </location>
</feature>
<evidence type="ECO:0000313" key="2">
    <source>
        <dbReference type="EMBL" id="KAH7347144.1"/>
    </source>
</evidence>
<sequence>MDDQFGGRTDDDLFADDFEPIGDFEAPPVNETPVYQQHTSTSASASTAPTPVKAPEPTPAPSKTPVAPARDTQAPVETRPLRKGLAHSKYNDKKPQPPQPSKPAPAAAPEVIADAPPPSASPAAPAPAPAAPTATAAAPATATASSATPASAATPVSAVTPASAATPTSETPATASPRDSSTPAPREGKQGGGGSFTPGSNTALKAEVRAKSGANPRQKLTDEELTARMEQMKLKNAERTRKFERAEADQRTHDQSVARGIEEARKKKIADEERRRRGEEDRKKMDDERAKNRERKLRAMEHKDGGWDRGKLEEQDDSRDFRGASGGVRGARGIETLAGSRYAREDRDNGHDASDSHRGRGRGQARGRGTPGRGRGRGGALTPSNGADPAPVQEKPVLTKLDFPALPGADLLGSPLGNTTWGDEMDALDEKLAKEK</sequence>
<feature type="compositionally biased region" description="Gly residues" evidence="1">
    <location>
        <begin position="366"/>
        <end position="379"/>
    </location>
</feature>
<accession>A0A8K0T5P9</accession>
<proteinExistence type="predicted"/>
<evidence type="ECO:0000313" key="3">
    <source>
        <dbReference type="Proteomes" id="UP000813385"/>
    </source>
</evidence>
<keyword evidence="3" id="KW-1185">Reference proteome</keyword>
<feature type="compositionally biased region" description="Basic and acidic residues" evidence="1">
    <location>
        <begin position="219"/>
        <end position="322"/>
    </location>
</feature>
<protein>
    <submittedName>
        <fullName evidence="2">Uncharacterized protein</fullName>
    </submittedName>
</protein>
<comment type="caution">
    <text evidence="2">The sequence shown here is derived from an EMBL/GenBank/DDBJ whole genome shotgun (WGS) entry which is preliminary data.</text>
</comment>
<feature type="region of interest" description="Disordered" evidence="1">
    <location>
        <begin position="1"/>
        <end position="422"/>
    </location>
</feature>
<feature type="compositionally biased region" description="Acidic residues" evidence="1">
    <location>
        <begin position="12"/>
        <end position="22"/>
    </location>
</feature>
<dbReference type="Proteomes" id="UP000813385">
    <property type="component" value="Unassembled WGS sequence"/>
</dbReference>
<feature type="compositionally biased region" description="Low complexity" evidence="1">
    <location>
        <begin position="131"/>
        <end position="177"/>
    </location>
</feature>
<feature type="compositionally biased region" description="Low complexity" evidence="1">
    <location>
        <begin position="104"/>
        <end position="114"/>
    </location>
</feature>
<feature type="compositionally biased region" description="Basic and acidic residues" evidence="1">
    <location>
        <begin position="342"/>
        <end position="358"/>
    </location>
</feature>
<feature type="compositionally biased region" description="Pro residues" evidence="1">
    <location>
        <begin position="52"/>
        <end position="62"/>
    </location>
</feature>
<dbReference type="OrthoDB" id="2402960at2759"/>
<feature type="compositionally biased region" description="Pro residues" evidence="1">
    <location>
        <begin position="115"/>
        <end position="130"/>
    </location>
</feature>
<reference evidence="2" key="1">
    <citation type="journal article" date="2021" name="Nat. Commun.">
        <title>Genetic determinants of endophytism in the Arabidopsis root mycobiome.</title>
        <authorList>
            <person name="Mesny F."/>
            <person name="Miyauchi S."/>
            <person name="Thiergart T."/>
            <person name="Pickel B."/>
            <person name="Atanasova L."/>
            <person name="Karlsson M."/>
            <person name="Huettel B."/>
            <person name="Barry K.W."/>
            <person name="Haridas S."/>
            <person name="Chen C."/>
            <person name="Bauer D."/>
            <person name="Andreopoulos W."/>
            <person name="Pangilinan J."/>
            <person name="LaButti K."/>
            <person name="Riley R."/>
            <person name="Lipzen A."/>
            <person name="Clum A."/>
            <person name="Drula E."/>
            <person name="Henrissat B."/>
            <person name="Kohler A."/>
            <person name="Grigoriev I.V."/>
            <person name="Martin F.M."/>
            <person name="Hacquard S."/>
        </authorList>
    </citation>
    <scope>NUCLEOTIDE SEQUENCE</scope>
    <source>
        <strain evidence="2">MPI-CAGE-AT-0016</strain>
    </source>
</reference>
<organism evidence="2 3">
    <name type="scientific">Plectosphaerella cucumerina</name>
    <dbReference type="NCBI Taxonomy" id="40658"/>
    <lineage>
        <taxon>Eukaryota</taxon>
        <taxon>Fungi</taxon>
        <taxon>Dikarya</taxon>
        <taxon>Ascomycota</taxon>
        <taxon>Pezizomycotina</taxon>
        <taxon>Sordariomycetes</taxon>
        <taxon>Hypocreomycetidae</taxon>
        <taxon>Glomerellales</taxon>
        <taxon>Plectosphaerellaceae</taxon>
        <taxon>Plectosphaerella</taxon>
    </lineage>
</organism>
<dbReference type="EMBL" id="JAGPXD010000007">
    <property type="protein sequence ID" value="KAH7347144.1"/>
    <property type="molecule type" value="Genomic_DNA"/>
</dbReference>
<evidence type="ECO:0000256" key="1">
    <source>
        <dbReference type="SAM" id="MobiDB-lite"/>
    </source>
</evidence>
<name>A0A8K0T5P9_9PEZI</name>
<gene>
    <name evidence="2" type="ORF">B0T11DRAFT_139805</name>
</gene>
<dbReference type="AlphaFoldDB" id="A0A8K0T5P9"/>